<dbReference type="PANTHER" id="PTHR12897">
    <property type="entry name" value="COLON CANCER-ASSOCIATED PROTEIN MIC1"/>
    <property type="match status" value="1"/>
</dbReference>
<dbReference type="Pfam" id="PF07035">
    <property type="entry name" value="RMC1_C"/>
    <property type="match status" value="1"/>
</dbReference>
<feature type="domain" description="Mic1" evidence="2">
    <location>
        <begin position="606"/>
        <end position="751"/>
    </location>
</feature>
<dbReference type="InterPro" id="IPR049040">
    <property type="entry name" value="RMC1_N"/>
</dbReference>
<organism evidence="4">
    <name type="scientific">Physcomitrium patens</name>
    <name type="common">Spreading-leaved earth moss</name>
    <name type="synonym">Physcomitrella patens</name>
    <dbReference type="NCBI Taxonomy" id="3218"/>
    <lineage>
        <taxon>Eukaryota</taxon>
        <taxon>Viridiplantae</taxon>
        <taxon>Streptophyta</taxon>
        <taxon>Embryophyta</taxon>
        <taxon>Bryophyta</taxon>
        <taxon>Bryophytina</taxon>
        <taxon>Bryopsida</taxon>
        <taxon>Funariidae</taxon>
        <taxon>Funariales</taxon>
        <taxon>Funariaceae</taxon>
        <taxon>Physcomitrium</taxon>
    </lineage>
</organism>
<dbReference type="GO" id="GO:0035658">
    <property type="term" value="C:Mon1-Ccz1 complex"/>
    <property type="evidence" value="ECO:0000318"/>
    <property type="project" value="GO_Central"/>
</dbReference>
<feature type="compositionally biased region" description="Low complexity" evidence="1">
    <location>
        <begin position="566"/>
        <end position="578"/>
    </location>
</feature>
<protein>
    <submittedName>
        <fullName evidence="4 5">Uncharacterized protein</fullName>
    </submittedName>
</protein>
<evidence type="ECO:0000313" key="5">
    <source>
        <dbReference type="EnsemblPlants" id="Pp3c6_28540V3.1"/>
    </source>
</evidence>
<reference evidence="4 6" key="1">
    <citation type="journal article" date="2008" name="Science">
        <title>The Physcomitrella genome reveals evolutionary insights into the conquest of land by plants.</title>
        <authorList>
            <person name="Rensing S."/>
            <person name="Lang D."/>
            <person name="Zimmer A."/>
            <person name="Terry A."/>
            <person name="Salamov A."/>
            <person name="Shapiro H."/>
            <person name="Nishiyama T."/>
            <person name="Perroud P.-F."/>
            <person name="Lindquist E."/>
            <person name="Kamisugi Y."/>
            <person name="Tanahashi T."/>
            <person name="Sakakibara K."/>
            <person name="Fujita T."/>
            <person name="Oishi K."/>
            <person name="Shin-I T."/>
            <person name="Kuroki Y."/>
            <person name="Toyoda A."/>
            <person name="Suzuki Y."/>
            <person name="Hashimoto A."/>
            <person name="Yamaguchi K."/>
            <person name="Sugano A."/>
            <person name="Kohara Y."/>
            <person name="Fujiyama A."/>
            <person name="Anterola A."/>
            <person name="Aoki S."/>
            <person name="Ashton N."/>
            <person name="Barbazuk W.B."/>
            <person name="Barker E."/>
            <person name="Bennetzen J."/>
            <person name="Bezanilla M."/>
            <person name="Blankenship R."/>
            <person name="Cho S.H."/>
            <person name="Dutcher S."/>
            <person name="Estelle M."/>
            <person name="Fawcett J.A."/>
            <person name="Gundlach H."/>
            <person name="Hanada K."/>
            <person name="Heyl A."/>
            <person name="Hicks K.A."/>
            <person name="Hugh J."/>
            <person name="Lohr M."/>
            <person name="Mayer K."/>
            <person name="Melkozernov A."/>
            <person name="Murata T."/>
            <person name="Nelson D."/>
            <person name="Pils B."/>
            <person name="Prigge M."/>
            <person name="Reiss B."/>
            <person name="Renner T."/>
            <person name="Rombauts S."/>
            <person name="Rushton P."/>
            <person name="Sanderfoot A."/>
            <person name="Schween G."/>
            <person name="Shiu S.-H."/>
            <person name="Stueber K."/>
            <person name="Theodoulou F.L."/>
            <person name="Tu H."/>
            <person name="Van de Peer Y."/>
            <person name="Verrier P.J."/>
            <person name="Waters E."/>
            <person name="Wood A."/>
            <person name="Yang L."/>
            <person name="Cove D."/>
            <person name="Cuming A."/>
            <person name="Hasebe M."/>
            <person name="Lucas S."/>
            <person name="Mishler D.B."/>
            <person name="Reski R."/>
            <person name="Grigoriev I."/>
            <person name="Quatrano R.S."/>
            <person name="Boore J.L."/>
        </authorList>
    </citation>
    <scope>NUCLEOTIDE SEQUENCE [LARGE SCALE GENOMIC DNA]</scope>
    <source>
        <strain evidence="5 6">cv. Gransden 2004</strain>
    </source>
</reference>
<dbReference type="EnsemblPlants" id="Pp3c6_28540V3.12">
    <property type="protein sequence ID" value="Pp3c6_28540V3.12"/>
    <property type="gene ID" value="Pp3c6_28540"/>
</dbReference>
<evidence type="ECO:0000259" key="3">
    <source>
        <dbReference type="Pfam" id="PF21029"/>
    </source>
</evidence>
<sequence>MGLAERASSSSGARLGMGAGGAKSHAYIQYPPLRCDIPGAAGVMYDDGNKLLLVPAPSKVYSWPTNQHPPAELPGVTDIKEGPILGVRYSLDGKILAIQRTNQEIEFVNKESCTGFKQQCRSGSDRIFGFFWTDCPACDIVFVTTSGLEMYTLYLSKNGLKLVEYKKTHVSWYVYTHESRLVLLASGMQCKTLSGYQFAAGGIVRLPKYDVTMTKQEYNRKPVLAPEDIRIATMYGRLYCVQVDRVALQLHMYRFYRDAVVPQGSLPIFSSHVAISVVDNVLLVHQTDSQVVLLYDILTDPRGPISAPLPLLLRGAPSPAASSSSNTGKGSRRPLSTAEATIYGKGWVFINPDLVLDHMHGLLWRVRLDLEAVAASSSNLPSLLSFLQRRRFDAPKVQFTKFLLNIALVQFSLLFQFVEDEPTLDRCIYKCLPLLSAHLLRILKPFILLTMKAKELSLIVIKSMIIERRSLRLIASAMDVVTASYAQATRPSSGTGGSGYQPMNKSTAVSSGGITLSAGPRGSQSSSNPVGKAMSKSKIVEIEQDAETVSDAESIISSEIEEAPLTSSQEQTSAPSSSRVLSREGSKGITMESSTSNSSSLLASGLQGLRMGLPAPYISPDDVLQSVFLAIEEEMCTDSTFYVAAIVEYMRSTAKENVRVPPGLQALMVQLLGRDERYHELRQFVAGKLIDPSRTVALQLLDVGTNDRETRKLGMEMLRLLHAHCDYVKLLLQDGRLLEGLRYIRQNKVWTSPDTSVSNVRCNDTKAGILSRELSSVLSKWIRYLQPCF</sequence>
<proteinExistence type="predicted"/>
<dbReference type="Gramene" id="Pp3c6_28540V3.12">
    <property type="protein sequence ID" value="Pp3c6_28540V3.12"/>
    <property type="gene ID" value="Pp3c6_28540"/>
</dbReference>
<dbReference type="PANTHER" id="PTHR12897:SF4">
    <property type="entry name" value="REGULATOR OF MON1-CCZ1 COMPLEX"/>
    <property type="match status" value="1"/>
</dbReference>
<dbReference type="Proteomes" id="UP000006727">
    <property type="component" value="Chromosome 6"/>
</dbReference>
<gene>
    <name evidence="5" type="primary">LOC112283539</name>
    <name evidence="4" type="ORF">PHYPA_009590</name>
</gene>
<dbReference type="GO" id="GO:0010506">
    <property type="term" value="P:regulation of autophagy"/>
    <property type="evidence" value="ECO:0000318"/>
    <property type="project" value="GO_Central"/>
</dbReference>
<feature type="region of interest" description="Disordered" evidence="1">
    <location>
        <begin position="560"/>
        <end position="598"/>
    </location>
</feature>
<accession>A0A2K1KHF7</accession>
<dbReference type="FunCoup" id="A0A2K1KHF7">
    <property type="interactions" value="3417"/>
</dbReference>
<feature type="domain" description="Regulator of MON1-CCZ1 complex N-terminal" evidence="3">
    <location>
        <begin position="43"/>
        <end position="158"/>
    </location>
</feature>
<evidence type="ECO:0000259" key="2">
    <source>
        <dbReference type="Pfam" id="PF07035"/>
    </source>
</evidence>
<dbReference type="EnsemblPlants" id="Pp3c6_28540V3.1">
    <property type="protein sequence ID" value="Pp3c6_28540V3.1"/>
    <property type="gene ID" value="Pp3c6_28540"/>
</dbReference>
<dbReference type="GO" id="GO:0031902">
    <property type="term" value="C:late endosome membrane"/>
    <property type="evidence" value="ECO:0000318"/>
    <property type="project" value="GO_Central"/>
</dbReference>
<dbReference type="AlphaFoldDB" id="A0A2K1KHF7"/>
<evidence type="ECO:0000313" key="6">
    <source>
        <dbReference type="Proteomes" id="UP000006727"/>
    </source>
</evidence>
<dbReference type="InterPro" id="IPR040371">
    <property type="entry name" value="RMC1"/>
</dbReference>
<keyword evidence="6" id="KW-1185">Reference proteome</keyword>
<dbReference type="PaxDb" id="3218-PP1S117_53V6.2"/>
<dbReference type="InterPro" id="IPR009755">
    <property type="entry name" value="RMC1_C"/>
</dbReference>
<feature type="region of interest" description="Disordered" evidence="1">
    <location>
        <begin position="511"/>
        <end position="537"/>
    </location>
</feature>
<dbReference type="Pfam" id="PF21029">
    <property type="entry name" value="RMC1_N"/>
    <property type="match status" value="1"/>
</dbReference>
<dbReference type="Gramene" id="Pp3c6_28540V3.1">
    <property type="protein sequence ID" value="Pp3c6_28540V3.1"/>
    <property type="gene ID" value="Pp3c6_28540"/>
</dbReference>
<name>A0A2K1KHF7_PHYPA</name>
<reference evidence="4 6" key="2">
    <citation type="journal article" date="2018" name="Plant J.">
        <title>The Physcomitrella patens chromosome-scale assembly reveals moss genome structure and evolution.</title>
        <authorList>
            <person name="Lang D."/>
            <person name="Ullrich K.K."/>
            <person name="Murat F."/>
            <person name="Fuchs J."/>
            <person name="Jenkins J."/>
            <person name="Haas F.B."/>
            <person name="Piednoel M."/>
            <person name="Gundlach H."/>
            <person name="Van Bel M."/>
            <person name="Meyberg R."/>
            <person name="Vives C."/>
            <person name="Morata J."/>
            <person name="Symeonidi A."/>
            <person name="Hiss M."/>
            <person name="Muchero W."/>
            <person name="Kamisugi Y."/>
            <person name="Saleh O."/>
            <person name="Blanc G."/>
            <person name="Decker E.L."/>
            <person name="van Gessel N."/>
            <person name="Grimwood J."/>
            <person name="Hayes R.D."/>
            <person name="Graham S.W."/>
            <person name="Gunter L.E."/>
            <person name="McDaniel S.F."/>
            <person name="Hoernstein S.N.W."/>
            <person name="Larsson A."/>
            <person name="Li F.W."/>
            <person name="Perroud P.F."/>
            <person name="Phillips J."/>
            <person name="Ranjan P."/>
            <person name="Rokshar D.S."/>
            <person name="Rothfels C.J."/>
            <person name="Schneider L."/>
            <person name="Shu S."/>
            <person name="Stevenson D.W."/>
            <person name="Thummler F."/>
            <person name="Tillich M."/>
            <person name="Villarreal Aguilar J.C."/>
            <person name="Widiez T."/>
            <person name="Wong G.K."/>
            <person name="Wymore A."/>
            <person name="Zhang Y."/>
            <person name="Zimmer A.D."/>
            <person name="Quatrano R.S."/>
            <person name="Mayer K.F.X."/>
            <person name="Goodstein D."/>
            <person name="Casacuberta J.M."/>
            <person name="Vandepoele K."/>
            <person name="Reski R."/>
            <person name="Cuming A.C."/>
            <person name="Tuskan G.A."/>
            <person name="Maumus F."/>
            <person name="Salse J."/>
            <person name="Schmutz J."/>
            <person name="Rensing S.A."/>
        </authorList>
    </citation>
    <scope>NUCLEOTIDE SEQUENCE [LARGE SCALE GENOMIC DNA]</scope>
    <source>
        <strain evidence="5 6">cv. Gransden 2004</strain>
    </source>
</reference>
<reference evidence="5" key="3">
    <citation type="submission" date="2020-12" db="UniProtKB">
        <authorList>
            <consortium name="EnsemblPlants"/>
        </authorList>
    </citation>
    <scope>IDENTIFICATION</scope>
</reference>
<evidence type="ECO:0000313" key="4">
    <source>
        <dbReference type="EMBL" id="PNR53214.1"/>
    </source>
</evidence>
<evidence type="ECO:0000256" key="1">
    <source>
        <dbReference type="SAM" id="MobiDB-lite"/>
    </source>
</evidence>
<dbReference type="STRING" id="3218.A0A2K1KHF7"/>
<dbReference type="EMBL" id="ABEU02000006">
    <property type="protein sequence ID" value="PNR53214.1"/>
    <property type="molecule type" value="Genomic_DNA"/>
</dbReference>